<dbReference type="Gene3D" id="1.20.120.1870">
    <property type="entry name" value="Fic/DOC protein, Fido domain"/>
    <property type="match status" value="1"/>
</dbReference>
<evidence type="ECO:0000313" key="3">
    <source>
        <dbReference type="Proteomes" id="UP000000771"/>
    </source>
</evidence>
<dbReference type="SUPFAM" id="SSF140931">
    <property type="entry name" value="Fic-like"/>
    <property type="match status" value="1"/>
</dbReference>
<gene>
    <name evidence="2" type="ordered locus">Afer_1648</name>
</gene>
<evidence type="ECO:0000313" key="2">
    <source>
        <dbReference type="EMBL" id="ACU54564.1"/>
    </source>
</evidence>
<dbReference type="Pfam" id="PF02661">
    <property type="entry name" value="Fic"/>
    <property type="match status" value="1"/>
</dbReference>
<dbReference type="PROSITE" id="PS51459">
    <property type="entry name" value="FIDO"/>
    <property type="match status" value="1"/>
</dbReference>
<dbReference type="eggNOG" id="COG3654">
    <property type="taxonomic scope" value="Bacteria"/>
</dbReference>
<dbReference type="NCBIfam" id="TIGR01550">
    <property type="entry name" value="DOC_P1"/>
    <property type="match status" value="1"/>
</dbReference>
<feature type="domain" description="Fido" evidence="1">
    <location>
        <begin position="6"/>
        <end position="132"/>
    </location>
</feature>
<accession>C7M0Q6</accession>
<dbReference type="GO" id="GO:0016301">
    <property type="term" value="F:kinase activity"/>
    <property type="evidence" value="ECO:0007669"/>
    <property type="project" value="InterPro"/>
</dbReference>
<dbReference type="InterPro" id="IPR036597">
    <property type="entry name" value="Fido-like_dom_sf"/>
</dbReference>
<dbReference type="InterPro" id="IPR053737">
    <property type="entry name" value="Type_II_TA_Toxin"/>
</dbReference>
<sequence length="146" mass="15520">MTVRYLDLADYAVVVQATLGLDEATVRSILAGPAGQLADSALAAPRAGLGGVEAYPTVPTKAAVLLERLVANHPLPNGNKRCAVVTTELFVRLNGHVLLASDNELEDLVWKVAEGAIDRETLAHHLRAFVAATVHSRPWHSSPGSR</sequence>
<dbReference type="InterPro" id="IPR003812">
    <property type="entry name" value="Fido"/>
</dbReference>
<dbReference type="PANTHER" id="PTHR39426:SF1">
    <property type="entry name" value="HOMOLOGY TO DEATH-ON-CURING PROTEIN OF PHAGE P1"/>
    <property type="match status" value="1"/>
</dbReference>
<evidence type="ECO:0000259" key="1">
    <source>
        <dbReference type="PROSITE" id="PS51459"/>
    </source>
</evidence>
<dbReference type="AlphaFoldDB" id="C7M0Q6"/>
<proteinExistence type="predicted"/>
<name>C7M0Q6_ACIFD</name>
<dbReference type="PANTHER" id="PTHR39426">
    <property type="entry name" value="HOMOLOGY TO DEATH-ON-CURING PROTEIN OF PHAGE P1"/>
    <property type="match status" value="1"/>
</dbReference>
<dbReference type="InterPro" id="IPR006440">
    <property type="entry name" value="Doc"/>
</dbReference>
<organism evidence="2 3">
    <name type="scientific">Acidimicrobium ferrooxidans (strain DSM 10331 / JCM 15462 / NBRC 103882 / ICP)</name>
    <dbReference type="NCBI Taxonomy" id="525909"/>
    <lineage>
        <taxon>Bacteria</taxon>
        <taxon>Bacillati</taxon>
        <taxon>Actinomycetota</taxon>
        <taxon>Acidimicrobiia</taxon>
        <taxon>Acidimicrobiales</taxon>
        <taxon>Acidimicrobiaceae</taxon>
        <taxon>Acidimicrobium</taxon>
    </lineage>
</organism>
<dbReference type="KEGG" id="afo:Afer_1648"/>
<reference evidence="2 3" key="1">
    <citation type="journal article" date="2009" name="Stand. Genomic Sci.">
        <title>Complete genome sequence of Acidimicrobium ferrooxidans type strain (ICP).</title>
        <authorList>
            <person name="Clum A."/>
            <person name="Nolan M."/>
            <person name="Lang E."/>
            <person name="Glavina Del Rio T."/>
            <person name="Tice H."/>
            <person name="Copeland A."/>
            <person name="Cheng J.F."/>
            <person name="Lucas S."/>
            <person name="Chen F."/>
            <person name="Bruce D."/>
            <person name="Goodwin L."/>
            <person name="Pitluck S."/>
            <person name="Ivanova N."/>
            <person name="Mavrommatis K."/>
            <person name="Mikhailova N."/>
            <person name="Pati A."/>
            <person name="Chen A."/>
            <person name="Palaniappan K."/>
            <person name="Goker M."/>
            <person name="Spring S."/>
            <person name="Land M."/>
            <person name="Hauser L."/>
            <person name="Chang Y.J."/>
            <person name="Jeffries C.C."/>
            <person name="Chain P."/>
            <person name="Bristow J."/>
            <person name="Eisen J.A."/>
            <person name="Markowitz V."/>
            <person name="Hugenholtz P."/>
            <person name="Kyrpides N.C."/>
            <person name="Klenk H.P."/>
            <person name="Lapidus A."/>
        </authorList>
    </citation>
    <scope>NUCLEOTIDE SEQUENCE [LARGE SCALE GENOMIC DNA]</scope>
    <source>
        <strain evidence="3">DSM 10331 / JCM 15462 / NBRC 103882 / ICP</strain>
    </source>
</reference>
<dbReference type="HOGENOM" id="CLU_115697_5_1_11"/>
<protein>
    <submittedName>
        <fullName evidence="2">Death-on-curing family protein</fullName>
    </submittedName>
</protein>
<keyword evidence="3" id="KW-1185">Reference proteome</keyword>
<dbReference type="STRING" id="525909.Afer_1648"/>
<dbReference type="EMBL" id="CP001631">
    <property type="protein sequence ID" value="ACU54564.1"/>
    <property type="molecule type" value="Genomic_DNA"/>
</dbReference>
<dbReference type="RefSeq" id="WP_015799043.1">
    <property type="nucleotide sequence ID" value="NC_013124.1"/>
</dbReference>
<dbReference type="Proteomes" id="UP000000771">
    <property type="component" value="Chromosome"/>
</dbReference>